<evidence type="ECO:0000256" key="2">
    <source>
        <dbReference type="ARBA" id="ARBA00023125"/>
    </source>
</evidence>
<keyword evidence="2" id="KW-0238">DNA-binding</keyword>
<evidence type="ECO:0000259" key="5">
    <source>
        <dbReference type="Pfam" id="PF17754"/>
    </source>
</evidence>
<keyword evidence="7" id="KW-1185">Reference proteome</keyword>
<keyword evidence="1" id="KW-0805">Transcription regulation</keyword>
<dbReference type="EMBL" id="CP074133">
    <property type="protein sequence ID" value="QUX20218.1"/>
    <property type="molecule type" value="Genomic_DNA"/>
</dbReference>
<dbReference type="Pfam" id="PF00440">
    <property type="entry name" value="TetR_N"/>
    <property type="match status" value="1"/>
</dbReference>
<dbReference type="Gene3D" id="1.10.357.10">
    <property type="entry name" value="Tetracycline Repressor, domain 2"/>
    <property type="match status" value="1"/>
</dbReference>
<dbReference type="SUPFAM" id="SSF46689">
    <property type="entry name" value="Homeodomain-like"/>
    <property type="match status" value="1"/>
</dbReference>
<name>A0ABX8BH98_9ACTN</name>
<dbReference type="InterPro" id="IPR041347">
    <property type="entry name" value="MftR_C"/>
</dbReference>
<feature type="domain" description="HTH tetR-type" evidence="4">
    <location>
        <begin position="21"/>
        <end position="60"/>
    </location>
</feature>
<evidence type="ECO:0000256" key="3">
    <source>
        <dbReference type="ARBA" id="ARBA00023163"/>
    </source>
</evidence>
<dbReference type="PANTHER" id="PTHR30055">
    <property type="entry name" value="HTH-TYPE TRANSCRIPTIONAL REGULATOR RUTR"/>
    <property type="match status" value="1"/>
</dbReference>
<evidence type="ECO:0000256" key="1">
    <source>
        <dbReference type="ARBA" id="ARBA00023015"/>
    </source>
</evidence>
<feature type="domain" description="MftR C-terminal" evidence="5">
    <location>
        <begin position="85"/>
        <end position="194"/>
    </location>
</feature>
<accession>A0ABX8BH98</accession>
<evidence type="ECO:0000313" key="6">
    <source>
        <dbReference type="EMBL" id="QUX20218.1"/>
    </source>
</evidence>
<dbReference type="Proteomes" id="UP000676079">
    <property type="component" value="Chromosome"/>
</dbReference>
<sequence length="201" mass="22189">MDVSPGLRERKKERTRLRIHRAALRLIVERGLDAVTVEEIAASAEVSRRTFSNYFAGKEDACLYGDTAHMEDFLTVLRTRPAHESAWTALRATVRTVYDARDLSPDREWAQSTRLALKHPALLGRRLAGQQGFLHEMTALLGDRALPAGMHRPGLLASVFLSALLHALHEWTQEGTGTLDGVMDSVLDEVGAAFTDPAPPP</sequence>
<protein>
    <submittedName>
        <fullName evidence="6">TetR family transcriptional regulator</fullName>
    </submittedName>
</protein>
<evidence type="ECO:0000313" key="7">
    <source>
        <dbReference type="Proteomes" id="UP000676079"/>
    </source>
</evidence>
<gene>
    <name evidence="6" type="ORF">KGD84_16905</name>
</gene>
<dbReference type="Gene3D" id="1.10.10.60">
    <property type="entry name" value="Homeodomain-like"/>
    <property type="match status" value="1"/>
</dbReference>
<proteinExistence type="predicted"/>
<reference evidence="6 7" key="1">
    <citation type="submission" date="2021-05" db="EMBL/GenBank/DDBJ databases">
        <title>Direct Submission.</title>
        <authorList>
            <person name="Li K."/>
            <person name="Gao J."/>
        </authorList>
    </citation>
    <scope>NUCLEOTIDE SEQUENCE [LARGE SCALE GENOMIC DNA]</scope>
    <source>
        <strain evidence="6 7">Mg02</strain>
    </source>
</reference>
<evidence type="ECO:0000259" key="4">
    <source>
        <dbReference type="Pfam" id="PF00440"/>
    </source>
</evidence>
<keyword evidence="3" id="KW-0804">Transcription</keyword>
<dbReference type="RefSeq" id="WP_220561411.1">
    <property type="nucleotide sequence ID" value="NZ_CP074133.1"/>
</dbReference>
<dbReference type="InterPro" id="IPR050109">
    <property type="entry name" value="HTH-type_TetR-like_transc_reg"/>
</dbReference>
<dbReference type="PANTHER" id="PTHR30055:SF238">
    <property type="entry name" value="MYCOFACTOCIN BIOSYNTHESIS TRANSCRIPTIONAL REGULATOR MFTR-RELATED"/>
    <property type="match status" value="1"/>
</dbReference>
<dbReference type="InterPro" id="IPR001647">
    <property type="entry name" value="HTH_TetR"/>
</dbReference>
<dbReference type="InterPro" id="IPR009057">
    <property type="entry name" value="Homeodomain-like_sf"/>
</dbReference>
<dbReference type="Pfam" id="PF17754">
    <property type="entry name" value="TetR_C_14"/>
    <property type="match status" value="1"/>
</dbReference>
<organism evidence="6 7">
    <name type="scientific">Nocardiopsis changdeensis</name>
    <dbReference type="NCBI Taxonomy" id="2831969"/>
    <lineage>
        <taxon>Bacteria</taxon>
        <taxon>Bacillati</taxon>
        <taxon>Actinomycetota</taxon>
        <taxon>Actinomycetes</taxon>
        <taxon>Streptosporangiales</taxon>
        <taxon>Nocardiopsidaceae</taxon>
        <taxon>Nocardiopsis</taxon>
    </lineage>
</organism>